<name>A0A7G9G470_9FIRM</name>
<dbReference type="Pfam" id="PF00155">
    <property type="entry name" value="Aminotran_1_2"/>
    <property type="match status" value="1"/>
</dbReference>
<dbReference type="GO" id="GO:0008483">
    <property type="term" value="F:transaminase activity"/>
    <property type="evidence" value="ECO:0007669"/>
    <property type="project" value="UniProtKB-KW"/>
</dbReference>
<dbReference type="SUPFAM" id="SSF46785">
    <property type="entry name" value="Winged helix' DNA-binding domain"/>
    <property type="match status" value="1"/>
</dbReference>
<dbReference type="EMBL" id="CP060634">
    <property type="protein sequence ID" value="QNM05602.1"/>
    <property type="molecule type" value="Genomic_DNA"/>
</dbReference>
<gene>
    <name evidence="7" type="ORF">H9Q78_00005</name>
</gene>
<dbReference type="InterPro" id="IPR000524">
    <property type="entry name" value="Tscrpt_reg_HTH_GntR"/>
</dbReference>
<dbReference type="GO" id="GO:0003677">
    <property type="term" value="F:DNA binding"/>
    <property type="evidence" value="ECO:0007669"/>
    <property type="project" value="UniProtKB-KW"/>
</dbReference>
<dbReference type="Pfam" id="PF00392">
    <property type="entry name" value="GntR"/>
    <property type="match status" value="1"/>
</dbReference>
<evidence type="ECO:0000256" key="1">
    <source>
        <dbReference type="ARBA" id="ARBA00005384"/>
    </source>
</evidence>
<keyword evidence="7" id="KW-0032">Aminotransferase</keyword>
<dbReference type="PROSITE" id="PS50949">
    <property type="entry name" value="HTH_GNTR"/>
    <property type="match status" value="1"/>
</dbReference>
<evidence type="ECO:0000313" key="8">
    <source>
        <dbReference type="Proteomes" id="UP000515823"/>
    </source>
</evidence>
<dbReference type="SUPFAM" id="SSF53383">
    <property type="entry name" value="PLP-dependent transferases"/>
    <property type="match status" value="1"/>
</dbReference>
<dbReference type="InterPro" id="IPR036388">
    <property type="entry name" value="WH-like_DNA-bd_sf"/>
</dbReference>
<keyword evidence="2" id="KW-0663">Pyridoxal phosphate</keyword>
<keyword evidence="7" id="KW-0808">Transferase</keyword>
<evidence type="ECO:0000256" key="5">
    <source>
        <dbReference type="ARBA" id="ARBA00023163"/>
    </source>
</evidence>
<dbReference type="GO" id="GO:0030170">
    <property type="term" value="F:pyridoxal phosphate binding"/>
    <property type="evidence" value="ECO:0007669"/>
    <property type="project" value="InterPro"/>
</dbReference>
<dbReference type="AlphaFoldDB" id="A0A7G9G470"/>
<sequence length="480" mass="54691">MYELTIPLSESEDRPLYEQIYVYIKRQIKQGNLPARTKLPSTRKLAEHLGVSRSTTQMAYDQLLSEGYLEAEPYRGYYVSELEALFDLGGQSVPGEERQQEKDKKWIYDFSLRGIDLESFPYGIWRRLSRNILNGDNKELFSAGDNKGDFKLRQAICTYLYGARGVTCRPEQLIVGAGNEYLLMLLNQLFGNQNVIAMETPTYRQAYRVFDRLGHLVVPVEMDESGMDIRKLSVSDADIAYVMPSHQFPTGIVMPIRRRMELLSWAAEKEGRYIIEDDYDSEFRYRGKPIPSLQSADTAGRVIYFGTFSRAVAPAIRVSYMMLPMPLLEQYERTCSFYASTVSRIDQRILAEFIEDGYYERHLNKMRGIYKAKHDALLAALLPLAKEYSIGGEHAGIHILLKSMRGVPEERLVSLAEEAGVRVYGLSEFGIGEGNSSQEIQKDRSGTVLLGYANLSRKEIEKGADLLCRAFRMADADLRP</sequence>
<dbReference type="GO" id="GO:0003700">
    <property type="term" value="F:DNA-binding transcription factor activity"/>
    <property type="evidence" value="ECO:0007669"/>
    <property type="project" value="InterPro"/>
</dbReference>
<protein>
    <submittedName>
        <fullName evidence="7">PLP-dependent aminotransferase family protein</fullName>
    </submittedName>
</protein>
<dbReference type="Gene3D" id="1.10.10.10">
    <property type="entry name" value="Winged helix-like DNA-binding domain superfamily/Winged helix DNA-binding domain"/>
    <property type="match status" value="1"/>
</dbReference>
<dbReference type="InterPro" id="IPR051446">
    <property type="entry name" value="HTH_trans_reg/aminotransferase"/>
</dbReference>
<comment type="similarity">
    <text evidence="1">In the C-terminal section; belongs to the class-I pyridoxal-phosphate-dependent aminotransferase family.</text>
</comment>
<organism evidence="7 8">
    <name type="scientific">Qiania dongpingensis</name>
    <dbReference type="NCBI Taxonomy" id="2763669"/>
    <lineage>
        <taxon>Bacteria</taxon>
        <taxon>Bacillati</taxon>
        <taxon>Bacillota</taxon>
        <taxon>Clostridia</taxon>
        <taxon>Lachnospirales</taxon>
        <taxon>Lachnospiraceae</taxon>
        <taxon>Qiania</taxon>
    </lineage>
</organism>
<dbReference type="InterPro" id="IPR015424">
    <property type="entry name" value="PyrdxlP-dep_Trfase"/>
</dbReference>
<dbReference type="KEGG" id="qdo:H9Q78_00005"/>
<evidence type="ECO:0000256" key="3">
    <source>
        <dbReference type="ARBA" id="ARBA00023015"/>
    </source>
</evidence>
<dbReference type="InterPro" id="IPR004839">
    <property type="entry name" value="Aminotransferase_I/II_large"/>
</dbReference>
<dbReference type="RefSeq" id="WP_249302745.1">
    <property type="nucleotide sequence ID" value="NZ_CP060634.1"/>
</dbReference>
<dbReference type="PANTHER" id="PTHR46577:SF1">
    <property type="entry name" value="HTH-TYPE TRANSCRIPTIONAL REGULATORY PROTEIN GABR"/>
    <property type="match status" value="1"/>
</dbReference>
<keyword evidence="3" id="KW-0805">Transcription regulation</keyword>
<dbReference type="Gene3D" id="3.40.640.10">
    <property type="entry name" value="Type I PLP-dependent aspartate aminotransferase-like (Major domain)"/>
    <property type="match status" value="1"/>
</dbReference>
<proteinExistence type="inferred from homology"/>
<evidence type="ECO:0000256" key="4">
    <source>
        <dbReference type="ARBA" id="ARBA00023125"/>
    </source>
</evidence>
<keyword evidence="5" id="KW-0804">Transcription</keyword>
<dbReference type="InterPro" id="IPR015421">
    <property type="entry name" value="PyrdxlP-dep_Trfase_major"/>
</dbReference>
<reference evidence="7 8" key="1">
    <citation type="submission" date="2020-08" db="EMBL/GenBank/DDBJ databases">
        <authorList>
            <person name="Liu C."/>
            <person name="Sun Q."/>
        </authorList>
    </citation>
    <scope>NUCLEOTIDE SEQUENCE [LARGE SCALE GENOMIC DNA]</scope>
    <source>
        <strain evidence="7 8">NSJ-38</strain>
    </source>
</reference>
<keyword evidence="8" id="KW-1185">Reference proteome</keyword>
<dbReference type="Proteomes" id="UP000515823">
    <property type="component" value="Chromosome"/>
</dbReference>
<evidence type="ECO:0000256" key="2">
    <source>
        <dbReference type="ARBA" id="ARBA00022898"/>
    </source>
</evidence>
<dbReference type="PRINTS" id="PR00035">
    <property type="entry name" value="HTHGNTR"/>
</dbReference>
<dbReference type="CDD" id="cd07377">
    <property type="entry name" value="WHTH_GntR"/>
    <property type="match status" value="1"/>
</dbReference>
<dbReference type="CDD" id="cd00609">
    <property type="entry name" value="AAT_like"/>
    <property type="match status" value="1"/>
</dbReference>
<evidence type="ECO:0000259" key="6">
    <source>
        <dbReference type="PROSITE" id="PS50949"/>
    </source>
</evidence>
<feature type="domain" description="HTH gntR-type" evidence="6">
    <location>
        <begin position="14"/>
        <end position="82"/>
    </location>
</feature>
<evidence type="ECO:0000313" key="7">
    <source>
        <dbReference type="EMBL" id="QNM05602.1"/>
    </source>
</evidence>
<dbReference type="PANTHER" id="PTHR46577">
    <property type="entry name" value="HTH-TYPE TRANSCRIPTIONAL REGULATORY PROTEIN GABR"/>
    <property type="match status" value="1"/>
</dbReference>
<accession>A0A7G9G470</accession>
<keyword evidence="4" id="KW-0238">DNA-binding</keyword>
<dbReference type="InterPro" id="IPR036390">
    <property type="entry name" value="WH_DNA-bd_sf"/>
</dbReference>
<dbReference type="SMART" id="SM00345">
    <property type="entry name" value="HTH_GNTR"/>
    <property type="match status" value="1"/>
</dbReference>